<dbReference type="Gene3D" id="3.30.70.2200">
    <property type="match status" value="1"/>
</dbReference>
<dbReference type="InterPro" id="IPR053870">
    <property type="entry name" value="TiaS-like_TCKD"/>
</dbReference>
<dbReference type="AlphaFoldDB" id="A0A075HZK5"/>
<proteinExistence type="predicted"/>
<evidence type="ECO:0000259" key="1">
    <source>
        <dbReference type="Pfam" id="PF22641"/>
    </source>
</evidence>
<dbReference type="EMBL" id="KF901182">
    <property type="protein sequence ID" value="AIF21084.1"/>
    <property type="molecule type" value="Genomic_DNA"/>
</dbReference>
<dbReference type="PANTHER" id="PTHR40705">
    <property type="entry name" value="TRNA(ILE2) 2-AGMATINYLCYTIDINE SYNTHETASE TIAS"/>
    <property type="match status" value="1"/>
</dbReference>
<dbReference type="Pfam" id="PF22641">
    <property type="entry name" value="TiaS_TCKD"/>
    <property type="match status" value="1"/>
</dbReference>
<accession>A0A075HZK5</accession>
<dbReference type="PANTHER" id="PTHR40705:SF1">
    <property type="entry name" value="TRNA(ILE2) 2-AGMATINYLCYTIDINE SYNTHETASE TIAS"/>
    <property type="match status" value="1"/>
</dbReference>
<organism evidence="2">
    <name type="scientific">uncultured marine thaumarchaeote KM3_98_B07</name>
    <dbReference type="NCBI Taxonomy" id="1456351"/>
    <lineage>
        <taxon>Archaea</taxon>
        <taxon>Nitrososphaerota</taxon>
        <taxon>environmental samples</taxon>
    </lineage>
</organism>
<protein>
    <submittedName>
        <fullName evidence="2">DNA-binding protein containing a Zn-ribbon domain-containing protein</fullName>
    </submittedName>
</protein>
<feature type="domain" description="TiaS-like TCKD" evidence="1">
    <location>
        <begin position="16"/>
        <end position="74"/>
    </location>
</feature>
<reference evidence="2" key="1">
    <citation type="journal article" date="2014" name="Genome Biol. Evol.">
        <title>Pangenome evidence for extensive interdomain horizontal transfer affecting lineage core and shell genes in uncultured planktonic thaumarchaeota and euryarchaeota.</title>
        <authorList>
            <person name="Deschamps P."/>
            <person name="Zivanovic Y."/>
            <person name="Moreira D."/>
            <person name="Rodriguez-Valera F."/>
            <person name="Lopez-Garcia P."/>
        </authorList>
    </citation>
    <scope>NUCLEOTIDE SEQUENCE</scope>
</reference>
<name>A0A075HZK5_9ARCH</name>
<sequence>MKSTRILLQNDTILHIGIDDTDSPKGMCTTFLSYKIVKFLEKQDIQFMDFPSLIRFNPNIPWKTRGNGAVRLTIKTKNPKKIKNKITQLVTSYSDTKNGANPGLVFYQNEKFLYHFINLAS</sequence>
<keyword evidence="2" id="KW-0238">DNA-binding</keyword>
<dbReference type="GO" id="GO:0003677">
    <property type="term" value="F:DNA binding"/>
    <property type="evidence" value="ECO:0007669"/>
    <property type="project" value="UniProtKB-KW"/>
</dbReference>
<evidence type="ECO:0000313" key="2">
    <source>
        <dbReference type="EMBL" id="AIF21084.1"/>
    </source>
</evidence>